<dbReference type="STRING" id="1302690.BUE76_02560"/>
<dbReference type="Proteomes" id="UP000184368">
    <property type="component" value="Unassembled WGS sequence"/>
</dbReference>
<dbReference type="OrthoDB" id="675198at2"/>
<dbReference type="InterPro" id="IPR041218">
    <property type="entry name" value="DUF5606"/>
</dbReference>
<dbReference type="Gene3D" id="1.10.10.1650">
    <property type="match status" value="1"/>
</dbReference>
<name>A0A1M5GT23_9BACT</name>
<sequence>MEYNRIVAVTGLPGLFEILSSKNDGALVRSLADNTTKFVTSRVHNMSHLESIEVYTIRENVNLAEVFQAMQASGEALPNVKDNAALKAYFQKVFPDLDFERVYASDMKKMVKWFEVLGEAKVEIKAVAAEEEAIETENVVEPVAVVAETPAEEKPKAKRAPRKKKTEEDNTEEA</sequence>
<protein>
    <submittedName>
        <fullName evidence="4">Uncharacterized protein</fullName>
    </submittedName>
</protein>
<dbReference type="AlphaFoldDB" id="A0A1M5GT23"/>
<dbReference type="InterPro" id="IPR049281">
    <property type="entry name" value="BVU_3817-like_C_sf"/>
</dbReference>
<feature type="region of interest" description="Disordered" evidence="1">
    <location>
        <begin position="145"/>
        <end position="174"/>
    </location>
</feature>
<dbReference type="Pfam" id="PF18347">
    <property type="entry name" value="DUF5606"/>
    <property type="match status" value="1"/>
</dbReference>
<organism evidence="4 5">
    <name type="scientific">Cnuella takakiae</name>
    <dbReference type="NCBI Taxonomy" id="1302690"/>
    <lineage>
        <taxon>Bacteria</taxon>
        <taxon>Pseudomonadati</taxon>
        <taxon>Bacteroidota</taxon>
        <taxon>Chitinophagia</taxon>
        <taxon>Chitinophagales</taxon>
        <taxon>Chitinophagaceae</taxon>
        <taxon>Cnuella</taxon>
    </lineage>
</organism>
<dbReference type="Gene3D" id="2.30.30.730">
    <property type="match status" value="1"/>
</dbReference>
<dbReference type="Pfam" id="PF21186">
    <property type="entry name" value="DUF6852"/>
    <property type="match status" value="1"/>
</dbReference>
<evidence type="ECO:0000256" key="1">
    <source>
        <dbReference type="SAM" id="MobiDB-lite"/>
    </source>
</evidence>
<reference evidence="4 5" key="1">
    <citation type="submission" date="2016-11" db="EMBL/GenBank/DDBJ databases">
        <authorList>
            <person name="Jaros S."/>
            <person name="Januszkiewicz K."/>
            <person name="Wedrychowicz H."/>
        </authorList>
    </citation>
    <scope>NUCLEOTIDE SEQUENCE [LARGE SCALE GENOMIC DNA]</scope>
    <source>
        <strain evidence="4 5">DSM 26897</strain>
    </source>
</reference>
<gene>
    <name evidence="4" type="ORF">SAMN05444008_11745</name>
</gene>
<evidence type="ECO:0000259" key="2">
    <source>
        <dbReference type="Pfam" id="PF18347"/>
    </source>
</evidence>
<keyword evidence="5" id="KW-1185">Reference proteome</keyword>
<feature type="domain" description="DUF6852" evidence="3">
    <location>
        <begin position="52"/>
        <end position="117"/>
    </location>
</feature>
<proteinExistence type="predicted"/>
<dbReference type="InterPro" id="IPR049282">
    <property type="entry name" value="BVU_3817_N_sf"/>
</dbReference>
<dbReference type="EMBL" id="FQUO01000017">
    <property type="protein sequence ID" value="SHG06821.1"/>
    <property type="molecule type" value="Genomic_DNA"/>
</dbReference>
<feature type="domain" description="DUF5606" evidence="2">
    <location>
        <begin position="5"/>
        <end position="49"/>
    </location>
</feature>
<dbReference type="InterPro" id="IPR049280">
    <property type="entry name" value="DUF6852"/>
</dbReference>
<accession>A0A1M5GT23</accession>
<dbReference type="RefSeq" id="WP_073046571.1">
    <property type="nucleotide sequence ID" value="NZ_FQUO01000017.1"/>
</dbReference>
<evidence type="ECO:0000259" key="3">
    <source>
        <dbReference type="Pfam" id="PF21186"/>
    </source>
</evidence>
<evidence type="ECO:0000313" key="4">
    <source>
        <dbReference type="EMBL" id="SHG06821.1"/>
    </source>
</evidence>
<evidence type="ECO:0000313" key="5">
    <source>
        <dbReference type="Proteomes" id="UP000184368"/>
    </source>
</evidence>